<evidence type="ECO:0000259" key="2">
    <source>
        <dbReference type="Pfam" id="PF03413"/>
    </source>
</evidence>
<protein>
    <submittedName>
        <fullName evidence="3">Putative membrane protein YkoI</fullName>
    </submittedName>
</protein>
<dbReference type="AlphaFoldDB" id="A0A7W6BJC1"/>
<evidence type="ECO:0000313" key="4">
    <source>
        <dbReference type="Proteomes" id="UP000571950"/>
    </source>
</evidence>
<organism evidence="3 4">
    <name type="scientific">Sphingobium jiangsuense</name>
    <dbReference type="NCBI Taxonomy" id="870476"/>
    <lineage>
        <taxon>Bacteria</taxon>
        <taxon>Pseudomonadati</taxon>
        <taxon>Pseudomonadota</taxon>
        <taxon>Alphaproteobacteria</taxon>
        <taxon>Sphingomonadales</taxon>
        <taxon>Sphingomonadaceae</taxon>
        <taxon>Sphingobium</taxon>
    </lineage>
</organism>
<keyword evidence="4" id="KW-1185">Reference proteome</keyword>
<feature type="region of interest" description="Disordered" evidence="1">
    <location>
        <begin position="1"/>
        <end position="52"/>
    </location>
</feature>
<dbReference type="EMBL" id="JACIDT010000009">
    <property type="protein sequence ID" value="MBB3927004.1"/>
    <property type="molecule type" value="Genomic_DNA"/>
</dbReference>
<feature type="compositionally biased region" description="Basic and acidic residues" evidence="1">
    <location>
        <begin position="9"/>
        <end position="19"/>
    </location>
</feature>
<accession>A0A7W6BJC1</accession>
<dbReference type="Gene3D" id="3.10.450.40">
    <property type="match status" value="1"/>
</dbReference>
<dbReference type="Pfam" id="PF03413">
    <property type="entry name" value="PepSY"/>
    <property type="match status" value="1"/>
</dbReference>
<dbReference type="Proteomes" id="UP000571950">
    <property type="component" value="Unassembled WGS sequence"/>
</dbReference>
<feature type="domain" description="PepSY" evidence="2">
    <location>
        <begin position="57"/>
        <end position="115"/>
    </location>
</feature>
<comment type="caution">
    <text evidence="3">The sequence shown here is derived from an EMBL/GenBank/DDBJ whole genome shotgun (WGS) entry which is preliminary data.</text>
</comment>
<sequence>MALAALGACDRDAARDDPRASSLTLPPDKVAGDQPDIEIAGPGGEAQPLPTAGPARLPLARILELVRARVPGEVIEVELEDENGRPEYEVTILTADGRSIETQIDAISGAIRKSEEE</sequence>
<gene>
    <name evidence="3" type="ORF">GGR43_002727</name>
</gene>
<evidence type="ECO:0000256" key="1">
    <source>
        <dbReference type="SAM" id="MobiDB-lite"/>
    </source>
</evidence>
<dbReference type="InterPro" id="IPR025711">
    <property type="entry name" value="PepSY"/>
</dbReference>
<reference evidence="3 4" key="1">
    <citation type="submission" date="2020-08" db="EMBL/GenBank/DDBJ databases">
        <title>Genomic Encyclopedia of Type Strains, Phase IV (KMG-IV): sequencing the most valuable type-strain genomes for metagenomic binning, comparative biology and taxonomic classification.</title>
        <authorList>
            <person name="Goeker M."/>
        </authorList>
    </citation>
    <scope>NUCLEOTIDE SEQUENCE [LARGE SCALE GENOMIC DNA]</scope>
    <source>
        <strain evidence="3 4">DSM 26189</strain>
    </source>
</reference>
<name>A0A7W6BJC1_9SPHN</name>
<evidence type="ECO:0000313" key="3">
    <source>
        <dbReference type="EMBL" id="MBB3927004.1"/>
    </source>
</evidence>
<proteinExistence type="predicted"/>